<feature type="compositionally biased region" description="Polar residues" evidence="1">
    <location>
        <begin position="22"/>
        <end position="32"/>
    </location>
</feature>
<sequence length="32" mass="3348">MGSTGHSWPPGRSPLQRMARRSSCTCTTSGGP</sequence>
<organism evidence="2">
    <name type="scientific">Arundo donax</name>
    <name type="common">Giant reed</name>
    <name type="synonym">Donax arundinaceus</name>
    <dbReference type="NCBI Taxonomy" id="35708"/>
    <lineage>
        <taxon>Eukaryota</taxon>
        <taxon>Viridiplantae</taxon>
        <taxon>Streptophyta</taxon>
        <taxon>Embryophyta</taxon>
        <taxon>Tracheophyta</taxon>
        <taxon>Spermatophyta</taxon>
        <taxon>Magnoliopsida</taxon>
        <taxon>Liliopsida</taxon>
        <taxon>Poales</taxon>
        <taxon>Poaceae</taxon>
        <taxon>PACMAD clade</taxon>
        <taxon>Arundinoideae</taxon>
        <taxon>Arundineae</taxon>
        <taxon>Arundo</taxon>
    </lineage>
</organism>
<feature type="region of interest" description="Disordered" evidence="1">
    <location>
        <begin position="1"/>
        <end position="32"/>
    </location>
</feature>
<reference evidence="2" key="2">
    <citation type="journal article" date="2015" name="Data Brief">
        <title>Shoot transcriptome of the giant reed, Arundo donax.</title>
        <authorList>
            <person name="Barrero R.A."/>
            <person name="Guerrero F.D."/>
            <person name="Moolhuijzen P."/>
            <person name="Goolsby J.A."/>
            <person name="Tidwell J."/>
            <person name="Bellgard S.E."/>
            <person name="Bellgard M.I."/>
        </authorList>
    </citation>
    <scope>NUCLEOTIDE SEQUENCE</scope>
    <source>
        <tissue evidence="2">Shoot tissue taken approximately 20 cm above the soil surface</tissue>
    </source>
</reference>
<evidence type="ECO:0000256" key="1">
    <source>
        <dbReference type="SAM" id="MobiDB-lite"/>
    </source>
</evidence>
<dbReference type="EMBL" id="GBRH01200732">
    <property type="protein sequence ID" value="JAD97163.1"/>
    <property type="molecule type" value="Transcribed_RNA"/>
</dbReference>
<reference evidence="2" key="1">
    <citation type="submission" date="2014-09" db="EMBL/GenBank/DDBJ databases">
        <authorList>
            <person name="Magalhaes I.L.F."/>
            <person name="Oliveira U."/>
            <person name="Santos F.R."/>
            <person name="Vidigal T.H.D.A."/>
            <person name="Brescovit A.D."/>
            <person name="Santos A.J."/>
        </authorList>
    </citation>
    <scope>NUCLEOTIDE SEQUENCE</scope>
    <source>
        <tissue evidence="2">Shoot tissue taken approximately 20 cm above the soil surface</tissue>
    </source>
</reference>
<accession>A0A0A9EDU6</accession>
<protein>
    <submittedName>
        <fullName evidence="2">Uncharacterized protein</fullName>
    </submittedName>
</protein>
<evidence type="ECO:0000313" key="2">
    <source>
        <dbReference type="EMBL" id="JAD97163.1"/>
    </source>
</evidence>
<proteinExistence type="predicted"/>
<dbReference type="AlphaFoldDB" id="A0A0A9EDU6"/>
<name>A0A0A9EDU6_ARUDO</name>